<feature type="compositionally biased region" description="Basic and acidic residues" evidence="1">
    <location>
        <begin position="43"/>
        <end position="54"/>
    </location>
</feature>
<feature type="region of interest" description="Disordered" evidence="1">
    <location>
        <begin position="43"/>
        <end position="63"/>
    </location>
</feature>
<name>A0A7S0KWQ1_9STRA</name>
<accession>A0A7S0KWQ1</accession>
<proteinExistence type="predicted"/>
<dbReference type="EMBL" id="HBEX01000019">
    <property type="protein sequence ID" value="CAD8595186.1"/>
    <property type="molecule type" value="Transcribed_RNA"/>
</dbReference>
<keyword evidence="2" id="KW-0812">Transmembrane</keyword>
<evidence type="ECO:0000256" key="1">
    <source>
        <dbReference type="SAM" id="MobiDB-lite"/>
    </source>
</evidence>
<protein>
    <submittedName>
        <fullName evidence="3">Uncharacterized protein</fullName>
    </submittedName>
</protein>
<evidence type="ECO:0000313" key="3">
    <source>
        <dbReference type="EMBL" id="CAD8595186.1"/>
    </source>
</evidence>
<sequence>MLHQTYYSDSYDIPHAPVPHNKASVSSIETLQTIDEAHPFEEEYDTDKEYKNEEPSPALSAPQVSQCCGCGTKYNYTFRFRRIIMILLVLLGGILVTLVVVLVTRNNNHQKKYHGPLYQYIVDVQHGEIDLYLNDSLDGTWSTTTCKTMLAIHQTKRCFSDDMIVKLVHVDLHNIATVTIELIPEEYEKGCDFYWNVTAVVDSNKYGLHSFVESCLYQEEDNDDDDDDNSFTTKYTHHEVRVKVTGVSTR</sequence>
<feature type="transmembrane region" description="Helical" evidence="2">
    <location>
        <begin position="83"/>
        <end position="103"/>
    </location>
</feature>
<gene>
    <name evidence="3" type="ORF">AGLA0713_LOCUS14</name>
</gene>
<evidence type="ECO:0000256" key="2">
    <source>
        <dbReference type="SAM" id="Phobius"/>
    </source>
</evidence>
<reference evidence="3" key="1">
    <citation type="submission" date="2021-01" db="EMBL/GenBank/DDBJ databases">
        <authorList>
            <person name="Corre E."/>
            <person name="Pelletier E."/>
            <person name="Niang G."/>
            <person name="Scheremetjew M."/>
            <person name="Finn R."/>
            <person name="Kale V."/>
            <person name="Holt S."/>
            <person name="Cochrane G."/>
            <person name="Meng A."/>
            <person name="Brown T."/>
            <person name="Cohen L."/>
        </authorList>
    </citation>
    <scope>NUCLEOTIDE SEQUENCE</scope>
</reference>
<organism evidence="3">
    <name type="scientific">Asterionellopsis glacialis</name>
    <dbReference type="NCBI Taxonomy" id="33640"/>
    <lineage>
        <taxon>Eukaryota</taxon>
        <taxon>Sar</taxon>
        <taxon>Stramenopiles</taxon>
        <taxon>Ochrophyta</taxon>
        <taxon>Bacillariophyta</taxon>
        <taxon>Fragilariophyceae</taxon>
        <taxon>Fragilariophycidae</taxon>
        <taxon>Fragilariales</taxon>
        <taxon>Fragilariaceae</taxon>
        <taxon>Asterionellopsis</taxon>
    </lineage>
</organism>
<keyword evidence="2" id="KW-1133">Transmembrane helix</keyword>
<keyword evidence="2" id="KW-0472">Membrane</keyword>
<dbReference type="AlphaFoldDB" id="A0A7S0KWQ1"/>